<dbReference type="InterPro" id="IPR019268">
    <property type="entry name" value="DUF2278"/>
</dbReference>
<proteinExistence type="predicted"/>
<evidence type="ECO:0000313" key="1">
    <source>
        <dbReference type="EMBL" id="MCK8491118.1"/>
    </source>
</evidence>
<protein>
    <submittedName>
        <fullName evidence="1">DUF2278 family protein</fullName>
    </submittedName>
</protein>
<dbReference type="SUPFAM" id="SSF74853">
    <property type="entry name" value="Lamin A/C globular tail domain"/>
    <property type="match status" value="1"/>
</dbReference>
<accession>A0ABT0HG51</accession>
<reference evidence="1 2" key="1">
    <citation type="submission" date="2022-04" db="EMBL/GenBank/DDBJ databases">
        <title>Spirosoma sp. strain RP8 genome sequencing and assembly.</title>
        <authorList>
            <person name="Jung Y."/>
        </authorList>
    </citation>
    <scope>NUCLEOTIDE SEQUENCE [LARGE SCALE GENOMIC DNA]</scope>
    <source>
        <strain evidence="1 2">RP8</strain>
    </source>
</reference>
<dbReference type="InterPro" id="IPR036415">
    <property type="entry name" value="Lamin_tail_dom_sf"/>
</dbReference>
<organism evidence="1 2">
    <name type="scientific">Spirosoma liriopis</name>
    <dbReference type="NCBI Taxonomy" id="2937440"/>
    <lineage>
        <taxon>Bacteria</taxon>
        <taxon>Pseudomonadati</taxon>
        <taxon>Bacteroidota</taxon>
        <taxon>Cytophagia</taxon>
        <taxon>Cytophagales</taxon>
        <taxon>Cytophagaceae</taxon>
        <taxon>Spirosoma</taxon>
    </lineage>
</organism>
<sequence>MPIANYSILKGRVKDRKRATAQSAHFQILIEDAQGVQYRVAVNAKSKVAPSEVLYFFSDNYTHEILDKIAQAKLPTGLTAVPSKPNGLALDFVRRNLFDTAQMQPLPLEVPGEDNDLNDKLDLYIQRAMNNPDAELYAFGEPWGPETKLDQYFAFLPGRGIHDIHMNQGNVGQFVAQDGIWQDGGILIHFTSTNRWVALFLAFQSQSFHTDENGHAITKVPGGPQPVPEMADLHLIAALVKPQAGKPERVYILNASPNAIDLAGYELVDKANRREPLSGVVPAGEVFVYALNGQRVVLSNDGGSISLLDPTGLKVAGVSYTQNQVSQTGRLVVF</sequence>
<dbReference type="EMBL" id="JALPRF010000001">
    <property type="protein sequence ID" value="MCK8491118.1"/>
    <property type="molecule type" value="Genomic_DNA"/>
</dbReference>
<evidence type="ECO:0000313" key="2">
    <source>
        <dbReference type="Proteomes" id="UP001202180"/>
    </source>
</evidence>
<keyword evidence="2" id="KW-1185">Reference proteome</keyword>
<dbReference type="RefSeq" id="WP_248475909.1">
    <property type="nucleotide sequence ID" value="NZ_JALPRF010000001.1"/>
</dbReference>
<name>A0ABT0HG51_9BACT</name>
<gene>
    <name evidence="1" type="ORF">M0L20_04595</name>
</gene>
<comment type="caution">
    <text evidence="1">The sequence shown here is derived from an EMBL/GenBank/DDBJ whole genome shotgun (WGS) entry which is preliminary data.</text>
</comment>
<dbReference type="Proteomes" id="UP001202180">
    <property type="component" value="Unassembled WGS sequence"/>
</dbReference>
<dbReference type="Pfam" id="PF10042">
    <property type="entry name" value="DUF2278"/>
    <property type="match status" value="1"/>
</dbReference>